<evidence type="ECO:0000313" key="7">
    <source>
        <dbReference type="EMBL" id="SMO78276.1"/>
    </source>
</evidence>
<dbReference type="PROSITE" id="PS51318">
    <property type="entry name" value="TAT"/>
    <property type="match status" value="1"/>
</dbReference>
<feature type="region of interest" description="Disordered" evidence="4">
    <location>
        <begin position="30"/>
        <end position="95"/>
    </location>
</feature>
<protein>
    <submittedName>
        <fullName evidence="7">Multicopper oxidase</fullName>
    </submittedName>
</protein>
<dbReference type="AlphaFoldDB" id="A0A521E2T7"/>
<feature type="compositionally biased region" description="Low complexity" evidence="4">
    <location>
        <begin position="32"/>
        <end position="47"/>
    </location>
</feature>
<dbReference type="EMBL" id="FXTD01000009">
    <property type="protein sequence ID" value="SMO78276.1"/>
    <property type="molecule type" value="Genomic_DNA"/>
</dbReference>
<dbReference type="PANTHER" id="PTHR11709">
    <property type="entry name" value="MULTI-COPPER OXIDASE"/>
    <property type="match status" value="1"/>
</dbReference>
<keyword evidence="8" id="KW-1185">Reference proteome</keyword>
<dbReference type="InterPro" id="IPR006311">
    <property type="entry name" value="TAT_signal"/>
</dbReference>
<evidence type="ECO:0000256" key="3">
    <source>
        <dbReference type="ARBA" id="ARBA00023008"/>
    </source>
</evidence>
<feature type="domain" description="Plastocyanin-like" evidence="5">
    <location>
        <begin position="277"/>
        <end position="373"/>
    </location>
</feature>
<evidence type="ECO:0000313" key="8">
    <source>
        <dbReference type="Proteomes" id="UP000319712"/>
    </source>
</evidence>
<dbReference type="GO" id="GO:0005507">
    <property type="term" value="F:copper ion binding"/>
    <property type="evidence" value="ECO:0007669"/>
    <property type="project" value="InterPro"/>
</dbReference>
<evidence type="ECO:0000256" key="4">
    <source>
        <dbReference type="SAM" id="MobiDB-lite"/>
    </source>
</evidence>
<keyword evidence="1" id="KW-0479">Metal-binding</keyword>
<dbReference type="SUPFAM" id="SSF49503">
    <property type="entry name" value="Cupredoxins"/>
    <property type="match status" value="2"/>
</dbReference>
<dbReference type="PANTHER" id="PTHR11709:SF394">
    <property type="entry name" value="FI03373P-RELATED"/>
    <property type="match status" value="1"/>
</dbReference>
<evidence type="ECO:0000256" key="2">
    <source>
        <dbReference type="ARBA" id="ARBA00023002"/>
    </source>
</evidence>
<reference evidence="7 8" key="1">
    <citation type="submission" date="2017-05" db="EMBL/GenBank/DDBJ databases">
        <authorList>
            <person name="Varghese N."/>
            <person name="Submissions S."/>
        </authorList>
    </citation>
    <scope>NUCLEOTIDE SEQUENCE [LARGE SCALE GENOMIC DNA]</scope>
    <source>
        <strain evidence="7 8">DSM 19504</strain>
    </source>
</reference>
<dbReference type="Pfam" id="PF07731">
    <property type="entry name" value="Cu-oxidase_2"/>
    <property type="match status" value="1"/>
</dbReference>
<evidence type="ECO:0000259" key="5">
    <source>
        <dbReference type="Pfam" id="PF07731"/>
    </source>
</evidence>
<dbReference type="CDD" id="cd04202">
    <property type="entry name" value="CuRO_D2_2dMcoN_like"/>
    <property type="match status" value="1"/>
</dbReference>
<dbReference type="InterPro" id="IPR011706">
    <property type="entry name" value="Cu-oxidase_C"/>
</dbReference>
<keyword evidence="2" id="KW-0560">Oxidoreductase</keyword>
<dbReference type="Pfam" id="PF07732">
    <property type="entry name" value="Cu-oxidase_3"/>
    <property type="match status" value="1"/>
</dbReference>
<evidence type="ECO:0000256" key="1">
    <source>
        <dbReference type="ARBA" id="ARBA00022723"/>
    </source>
</evidence>
<sequence>MNDDDAVGRRTASRRGFLSAAAALGTVGIAGCGAPRADASAASTANTGGAGGSEPSEQAERTEQVEEWSGSDSTAVETDHPYTTPRTTIDLDETDGAITMSTRACRHRLLGEGTRGGPWELPEVWAWETPETDPSVPGPLLRVTEGTDLEITYDNTEHNRPHTFHVHGLSKSWMDDGVPTTTGRQVAPGEEHTYEITANQPGTHLYHCHYQTQNHLDMGMFGLLRVDPEGYEPPDVEAFMTVKDWDTRLSASTAGGDVSFSHRDRNPDAFTVNGRCAPYSFHPEEGSPIVVEEGDRVRIHFANAGYESHAMHTHNHGFTVVEKDGGVIPESARHREDVTSIAPAERKTIEFTADADPGVYAIHCHKVNHAMNGNTYPGGMIGGMVYESVTDTEQFASVMETAGYEA</sequence>
<dbReference type="InterPro" id="IPR045087">
    <property type="entry name" value="Cu-oxidase_fam"/>
</dbReference>
<proteinExistence type="predicted"/>
<dbReference type="RefSeq" id="WP_142987197.1">
    <property type="nucleotide sequence ID" value="NZ_FXTD01000009.1"/>
</dbReference>
<evidence type="ECO:0000259" key="6">
    <source>
        <dbReference type="Pfam" id="PF07732"/>
    </source>
</evidence>
<dbReference type="InterPro" id="IPR008972">
    <property type="entry name" value="Cupredoxin"/>
</dbReference>
<dbReference type="GO" id="GO:0016491">
    <property type="term" value="F:oxidoreductase activity"/>
    <property type="evidence" value="ECO:0007669"/>
    <property type="project" value="UniProtKB-KW"/>
</dbReference>
<dbReference type="Gene3D" id="2.60.40.420">
    <property type="entry name" value="Cupredoxins - blue copper proteins"/>
    <property type="match status" value="2"/>
</dbReference>
<dbReference type="InterPro" id="IPR011707">
    <property type="entry name" value="Cu-oxidase-like_N"/>
</dbReference>
<keyword evidence="3" id="KW-0186">Copper</keyword>
<dbReference type="Proteomes" id="UP000319712">
    <property type="component" value="Unassembled WGS sequence"/>
</dbReference>
<name>A0A521E2T7_9EURY</name>
<gene>
    <name evidence="7" type="ORF">SAMN06264867_1095</name>
</gene>
<organism evidence="7 8">
    <name type="scientific">Halorubrum cibi</name>
    <dbReference type="NCBI Taxonomy" id="413815"/>
    <lineage>
        <taxon>Archaea</taxon>
        <taxon>Methanobacteriati</taxon>
        <taxon>Methanobacteriota</taxon>
        <taxon>Stenosarchaea group</taxon>
        <taxon>Halobacteria</taxon>
        <taxon>Halobacteriales</taxon>
        <taxon>Haloferacaceae</taxon>
        <taxon>Halorubrum</taxon>
    </lineage>
</organism>
<dbReference type="OrthoDB" id="247881at2157"/>
<feature type="domain" description="Plastocyanin-like" evidence="6">
    <location>
        <begin position="135"/>
        <end position="229"/>
    </location>
</feature>
<accession>A0A521E2T7</accession>